<dbReference type="InterPro" id="IPR036565">
    <property type="entry name" value="Mur-like_cat_sf"/>
</dbReference>
<dbReference type="InterPro" id="IPR000713">
    <property type="entry name" value="Mur_ligase_N"/>
</dbReference>
<name>A0ABM7VFB2_9BACT</name>
<dbReference type="Gene3D" id="3.90.190.20">
    <property type="entry name" value="Mur ligase, C-terminal domain"/>
    <property type="match status" value="1"/>
</dbReference>
<dbReference type="RefSeq" id="WP_338396853.1">
    <property type="nucleotide sequence ID" value="NZ_AP025292.1"/>
</dbReference>
<reference evidence="3 4" key="1">
    <citation type="submission" date="2021-12" db="EMBL/GenBank/DDBJ databases">
        <title>Genome sequencing of bacteria with rrn-lacking chromosome and rrn-plasmid.</title>
        <authorList>
            <person name="Anda M."/>
            <person name="Iwasaki W."/>
        </authorList>
    </citation>
    <scope>NUCLEOTIDE SEQUENCE [LARGE SCALE GENOMIC DNA]</scope>
    <source>
        <strain evidence="3 4">NBRC 101262</strain>
    </source>
</reference>
<dbReference type="Pfam" id="PF08245">
    <property type="entry name" value="Mur_ligase_M"/>
    <property type="match status" value="1"/>
</dbReference>
<dbReference type="InterPro" id="IPR013221">
    <property type="entry name" value="Mur_ligase_cen"/>
</dbReference>
<dbReference type="Gene3D" id="3.40.50.720">
    <property type="entry name" value="NAD(P)-binding Rossmann-like Domain"/>
    <property type="match status" value="1"/>
</dbReference>
<dbReference type="EMBL" id="AP025292">
    <property type="protein sequence ID" value="BDC99534.1"/>
    <property type="molecule type" value="Genomic_DNA"/>
</dbReference>
<gene>
    <name evidence="3" type="ORF">PEPS_18150</name>
</gene>
<evidence type="ECO:0000259" key="1">
    <source>
        <dbReference type="Pfam" id="PF01225"/>
    </source>
</evidence>
<dbReference type="Pfam" id="PF01225">
    <property type="entry name" value="Mur_ligase"/>
    <property type="match status" value="1"/>
</dbReference>
<feature type="domain" description="Mur ligase central" evidence="2">
    <location>
        <begin position="114"/>
        <end position="288"/>
    </location>
</feature>
<accession>A0ABM7VFB2</accession>
<evidence type="ECO:0000313" key="3">
    <source>
        <dbReference type="EMBL" id="BDC99534.1"/>
    </source>
</evidence>
<dbReference type="PANTHER" id="PTHR43445">
    <property type="entry name" value="UDP-N-ACETYLMURAMATE--L-ALANINE LIGASE-RELATED"/>
    <property type="match status" value="1"/>
</dbReference>
<dbReference type="SUPFAM" id="SSF53623">
    <property type="entry name" value="MurD-like peptide ligases, catalytic domain"/>
    <property type="match status" value="1"/>
</dbReference>
<proteinExistence type="predicted"/>
<feature type="domain" description="Mur ligase N-terminal catalytic" evidence="1">
    <location>
        <begin position="8"/>
        <end position="105"/>
    </location>
</feature>
<dbReference type="InterPro" id="IPR036615">
    <property type="entry name" value="Mur_ligase_C_dom_sf"/>
</dbReference>
<dbReference type="PANTHER" id="PTHR43445:SF5">
    <property type="entry name" value="UDP-N-ACETYLMURAMATE--L-ALANYL-GAMMA-D-GLUTAMYL-MESO-2,6-DIAMINOHEPTANDIOATE LIGASE"/>
    <property type="match status" value="1"/>
</dbReference>
<dbReference type="SUPFAM" id="SSF51984">
    <property type="entry name" value="MurCD N-terminal domain"/>
    <property type="match status" value="1"/>
</dbReference>
<organism evidence="3 4">
    <name type="scientific">Persicobacter psychrovividus</name>
    <dbReference type="NCBI Taxonomy" id="387638"/>
    <lineage>
        <taxon>Bacteria</taxon>
        <taxon>Pseudomonadati</taxon>
        <taxon>Bacteroidota</taxon>
        <taxon>Cytophagia</taxon>
        <taxon>Cytophagales</taxon>
        <taxon>Persicobacteraceae</taxon>
        <taxon>Persicobacter</taxon>
    </lineage>
</organism>
<dbReference type="Gene3D" id="3.40.1190.10">
    <property type="entry name" value="Mur-like, catalytic domain"/>
    <property type="match status" value="1"/>
</dbReference>
<keyword evidence="4" id="KW-1185">Reference proteome</keyword>
<protein>
    <submittedName>
        <fullName evidence="3">Peptidoglycan synthetase</fullName>
    </submittedName>
</protein>
<sequence>MENNNPLKIHLIAMGGAIMHNLAIALKRAGHLVTGSDDEIFDPARTALQQEGLLPDTEGWNAERISEDLDAIILGMHARSDNPELQKAEALGLKIYSFPEFVYEQSQDKKRVVIAGSHGKTSITAMIMHVLRFHQQDFDFLVGAKVKGFDLSVKLSDAPVIIIEGDEYLNSALDRVPKFVKYHHHIALISGIAWDHFNVFPKLDEYIGLFETLADLSPKEGALIYNCQDPEVNRIGQMPRAGVAQIPYQTHPYAVREGKSYLMTEEGDVPVAIIGAHNMENLAGAKGVCQQLGITDVQFYEAMRTFETANKRLTILKSSDEQIVYHDFAHSPSKVKATAKAVQEQFPQRAMHTILELHTFSSLNKDFLPQYADALAGIENPVVFVNKSVLEHKGLPPISEKDIKNAFAKEDICYLQDPKDLQDKIESWSPEGNLLIMTSGNLGGINLQSIADRWVK</sequence>
<evidence type="ECO:0000313" key="4">
    <source>
        <dbReference type="Proteomes" id="UP001354989"/>
    </source>
</evidence>
<dbReference type="Proteomes" id="UP001354989">
    <property type="component" value="Chromosome"/>
</dbReference>
<dbReference type="SUPFAM" id="SSF53244">
    <property type="entry name" value="MurD-like peptide ligases, peptide-binding domain"/>
    <property type="match status" value="1"/>
</dbReference>
<evidence type="ECO:0000259" key="2">
    <source>
        <dbReference type="Pfam" id="PF08245"/>
    </source>
</evidence>
<dbReference type="InterPro" id="IPR050061">
    <property type="entry name" value="MurCDEF_pg_biosynth"/>
</dbReference>